<gene>
    <name evidence="7" type="ORF">ACFHYO_08570</name>
</gene>
<feature type="signal peptide" evidence="5">
    <location>
        <begin position="1"/>
        <end position="23"/>
    </location>
</feature>
<reference evidence="7 8" key="1">
    <citation type="submission" date="2024-09" db="EMBL/GenBank/DDBJ databases">
        <authorList>
            <person name="Sun Q."/>
            <person name="Mori K."/>
        </authorList>
    </citation>
    <scope>NUCLEOTIDE SEQUENCE [LARGE SCALE GENOMIC DNA]</scope>
    <source>
        <strain evidence="7 8">KCTC 42086</strain>
    </source>
</reference>
<sequence length="128" mass="13416">MTRLPLRAAALLALPLLAAPLLAAPGLAETPSNRPEDGAFTSQVTFRCERGAVVPVTYVNLPGAEGFAVVQIDGQQIAMKQVASGSGLRFRSVDAERPYALHAQSRAGTFFYGADDNPATILGTCEAD</sequence>
<protein>
    <submittedName>
        <fullName evidence="7">MliC family protein</fullName>
    </submittedName>
</protein>
<keyword evidence="4" id="KW-0449">Lipoprotein</keyword>
<proteinExistence type="predicted"/>
<evidence type="ECO:0000256" key="5">
    <source>
        <dbReference type="SAM" id="SignalP"/>
    </source>
</evidence>
<dbReference type="InterPro" id="IPR036328">
    <property type="entry name" value="MliC_sf"/>
</dbReference>
<evidence type="ECO:0000313" key="8">
    <source>
        <dbReference type="Proteomes" id="UP001589920"/>
    </source>
</evidence>
<keyword evidence="1 5" id="KW-0732">Signal</keyword>
<feature type="chain" id="PRO_5045297311" evidence="5">
    <location>
        <begin position="24"/>
        <end position="128"/>
    </location>
</feature>
<dbReference type="EMBL" id="JBHMQU010000037">
    <property type="protein sequence ID" value="MFC0812165.1"/>
    <property type="molecule type" value="Genomic_DNA"/>
</dbReference>
<keyword evidence="3" id="KW-0564">Palmitate</keyword>
<evidence type="ECO:0000259" key="6">
    <source>
        <dbReference type="Pfam" id="PF09864"/>
    </source>
</evidence>
<dbReference type="SUPFAM" id="SSF141488">
    <property type="entry name" value="YdhA-like"/>
    <property type="match status" value="1"/>
</dbReference>
<evidence type="ECO:0000256" key="4">
    <source>
        <dbReference type="ARBA" id="ARBA00023288"/>
    </source>
</evidence>
<accession>A0ABV6T4I7</accession>
<evidence type="ECO:0000256" key="1">
    <source>
        <dbReference type="ARBA" id="ARBA00022729"/>
    </source>
</evidence>
<comment type="caution">
    <text evidence="7">The sequence shown here is derived from an EMBL/GenBank/DDBJ whole genome shotgun (WGS) entry which is preliminary data.</text>
</comment>
<keyword evidence="2" id="KW-0472">Membrane</keyword>
<keyword evidence="8" id="KW-1185">Reference proteome</keyword>
<evidence type="ECO:0000313" key="7">
    <source>
        <dbReference type="EMBL" id="MFC0812165.1"/>
    </source>
</evidence>
<dbReference type="Proteomes" id="UP001589920">
    <property type="component" value="Unassembled WGS sequence"/>
</dbReference>
<organism evidence="7 8">
    <name type="scientific">Paracoccus panacisoli</name>
    <dbReference type="NCBI Taxonomy" id="1510163"/>
    <lineage>
        <taxon>Bacteria</taxon>
        <taxon>Pseudomonadati</taxon>
        <taxon>Pseudomonadota</taxon>
        <taxon>Alphaproteobacteria</taxon>
        <taxon>Rhodobacterales</taxon>
        <taxon>Paracoccaceae</taxon>
        <taxon>Paracoccus</taxon>
    </lineage>
</organism>
<dbReference type="InterPro" id="IPR018660">
    <property type="entry name" value="MliC"/>
</dbReference>
<dbReference type="Gene3D" id="2.40.128.200">
    <property type="match status" value="1"/>
</dbReference>
<feature type="domain" description="C-type lysozyme inhibitor" evidence="6">
    <location>
        <begin position="46"/>
        <end position="92"/>
    </location>
</feature>
<dbReference type="Pfam" id="PF09864">
    <property type="entry name" value="MliC"/>
    <property type="match status" value="1"/>
</dbReference>
<evidence type="ECO:0000256" key="3">
    <source>
        <dbReference type="ARBA" id="ARBA00023139"/>
    </source>
</evidence>
<dbReference type="RefSeq" id="WP_052513195.1">
    <property type="nucleotide sequence ID" value="NZ_JBHMQU010000037.1"/>
</dbReference>
<name>A0ABV6T4I7_9RHOB</name>
<evidence type="ECO:0000256" key="2">
    <source>
        <dbReference type="ARBA" id="ARBA00023136"/>
    </source>
</evidence>